<keyword evidence="3" id="KW-1185">Reference proteome</keyword>
<dbReference type="RefSeq" id="WP_162815775.1">
    <property type="nucleotide sequence ID" value="NZ_BJYU01000342.1"/>
</dbReference>
<comment type="caution">
    <text evidence="2">The sequence shown here is derived from an EMBL/GenBank/DDBJ whole genome shotgun (WGS) entry which is preliminary data.</text>
</comment>
<accession>A0A512C4K9</accession>
<dbReference type="EMBL" id="BJYU01000342">
    <property type="protein sequence ID" value="GEO19166.1"/>
    <property type="molecule type" value="Genomic_DNA"/>
</dbReference>
<protein>
    <submittedName>
        <fullName evidence="2">Uncharacterized protein</fullName>
    </submittedName>
</protein>
<evidence type="ECO:0000256" key="1">
    <source>
        <dbReference type="SAM" id="MobiDB-lite"/>
    </source>
</evidence>
<name>A0A512C4K9_9HYPH</name>
<reference evidence="2 3" key="1">
    <citation type="submission" date="2019-07" db="EMBL/GenBank/DDBJ databases">
        <title>Whole genome shotgun sequence of Microvirga aerophila NBRC 106136.</title>
        <authorList>
            <person name="Hosoyama A."/>
            <person name="Uohara A."/>
            <person name="Ohji S."/>
            <person name="Ichikawa N."/>
        </authorList>
    </citation>
    <scope>NUCLEOTIDE SEQUENCE [LARGE SCALE GENOMIC DNA]</scope>
    <source>
        <strain evidence="2 3">NBRC 106136</strain>
    </source>
</reference>
<evidence type="ECO:0000313" key="2">
    <source>
        <dbReference type="EMBL" id="GEO19166.1"/>
    </source>
</evidence>
<dbReference type="AlphaFoldDB" id="A0A512C4K9"/>
<feature type="region of interest" description="Disordered" evidence="1">
    <location>
        <begin position="31"/>
        <end position="53"/>
    </location>
</feature>
<sequence length="89" mass="9388">MTFASYATNLVPGDDNGTSDVFVHDRRKDTTTLLSQGTDGTSGNGDSADPSISANSKHVVFTSAAPDLVRGDDNALPDVFVSSRLDWLV</sequence>
<organism evidence="2 3">
    <name type="scientific">Microvirga aerophila</name>
    <dbReference type="NCBI Taxonomy" id="670291"/>
    <lineage>
        <taxon>Bacteria</taxon>
        <taxon>Pseudomonadati</taxon>
        <taxon>Pseudomonadota</taxon>
        <taxon>Alphaproteobacteria</taxon>
        <taxon>Hyphomicrobiales</taxon>
        <taxon>Methylobacteriaceae</taxon>
        <taxon>Microvirga</taxon>
    </lineage>
</organism>
<dbReference type="Proteomes" id="UP000321085">
    <property type="component" value="Unassembled WGS sequence"/>
</dbReference>
<proteinExistence type="predicted"/>
<gene>
    <name evidence="2" type="ORF">MAE02_68620</name>
</gene>
<evidence type="ECO:0000313" key="3">
    <source>
        <dbReference type="Proteomes" id="UP000321085"/>
    </source>
</evidence>